<dbReference type="Proteomes" id="UP001642260">
    <property type="component" value="Unassembled WGS sequence"/>
</dbReference>
<proteinExistence type="predicted"/>
<keyword evidence="1" id="KW-0175">Coiled coil</keyword>
<reference evidence="3 4" key="1">
    <citation type="submission" date="2022-03" db="EMBL/GenBank/DDBJ databases">
        <authorList>
            <person name="Macdonald S."/>
            <person name="Ahmed S."/>
            <person name="Newling K."/>
        </authorList>
    </citation>
    <scope>NUCLEOTIDE SEQUENCE [LARGE SCALE GENOMIC DNA]</scope>
</reference>
<comment type="caution">
    <text evidence="3">The sequence shown here is derived from an EMBL/GenBank/DDBJ whole genome shotgun (WGS) entry which is preliminary data.</text>
</comment>
<evidence type="ECO:0000313" key="4">
    <source>
        <dbReference type="Proteomes" id="UP001642260"/>
    </source>
</evidence>
<organism evidence="3 4">
    <name type="scientific">Eruca vesicaria subsp. sativa</name>
    <name type="common">Garden rocket</name>
    <name type="synonym">Eruca sativa</name>
    <dbReference type="NCBI Taxonomy" id="29727"/>
    <lineage>
        <taxon>Eukaryota</taxon>
        <taxon>Viridiplantae</taxon>
        <taxon>Streptophyta</taxon>
        <taxon>Embryophyta</taxon>
        <taxon>Tracheophyta</taxon>
        <taxon>Spermatophyta</taxon>
        <taxon>Magnoliopsida</taxon>
        <taxon>eudicotyledons</taxon>
        <taxon>Gunneridae</taxon>
        <taxon>Pentapetalae</taxon>
        <taxon>rosids</taxon>
        <taxon>malvids</taxon>
        <taxon>Brassicales</taxon>
        <taxon>Brassicaceae</taxon>
        <taxon>Brassiceae</taxon>
        <taxon>Eruca</taxon>
    </lineage>
</organism>
<dbReference type="AlphaFoldDB" id="A0ABC8KGM0"/>
<evidence type="ECO:0000313" key="3">
    <source>
        <dbReference type="EMBL" id="CAH8358220.1"/>
    </source>
</evidence>
<feature type="transmembrane region" description="Helical" evidence="2">
    <location>
        <begin position="44"/>
        <end position="62"/>
    </location>
</feature>
<evidence type="ECO:0000256" key="1">
    <source>
        <dbReference type="SAM" id="Coils"/>
    </source>
</evidence>
<feature type="coiled-coil region" evidence="1">
    <location>
        <begin position="9"/>
        <end position="43"/>
    </location>
</feature>
<keyword evidence="2" id="KW-0812">Transmembrane</keyword>
<name>A0ABC8KGM0_ERUVS</name>
<gene>
    <name evidence="3" type="ORF">ERUC_LOCUS23976</name>
</gene>
<accession>A0ABC8KGM0</accession>
<evidence type="ECO:0000256" key="2">
    <source>
        <dbReference type="SAM" id="Phobius"/>
    </source>
</evidence>
<sequence length="96" mass="10710">MKVKSKAELKVLVKENKSLRTTLSELKQEFSRAMKEKLEMEEDLNNNLLKLGAGTVVGAAIIKDRSVLFPEITTPNLTQALFIIIAPVVVSLCYTF</sequence>
<feature type="transmembrane region" description="Helical" evidence="2">
    <location>
        <begin position="77"/>
        <end position="95"/>
    </location>
</feature>
<protein>
    <submittedName>
        <fullName evidence="3">Uncharacterized protein</fullName>
    </submittedName>
</protein>
<keyword evidence="4" id="KW-1185">Reference proteome</keyword>
<keyword evidence="2" id="KW-0472">Membrane</keyword>
<dbReference type="EMBL" id="CAKOAT010244043">
    <property type="protein sequence ID" value="CAH8358220.1"/>
    <property type="molecule type" value="Genomic_DNA"/>
</dbReference>
<keyword evidence="2" id="KW-1133">Transmembrane helix</keyword>
<dbReference type="PANTHER" id="PTHR37224">
    <property type="entry name" value="OS02G0804400 PROTEIN"/>
    <property type="match status" value="1"/>
</dbReference>